<sequence length="82" mass="8993">MYGKIIELIKLILGLILLFIPVLTGIIFCLESFKILNRSLNYANLSGIWRHGDTGASNTSIFLGLCGLAGAYLLANYKTNTQ</sequence>
<evidence type="ECO:0000313" key="3">
    <source>
        <dbReference type="Proteomes" id="UP000290204"/>
    </source>
</evidence>
<reference evidence="2 3" key="1">
    <citation type="submission" date="2019-01" db="EMBL/GenBank/DDBJ databases">
        <title>Lacibacter sp. strain TTM-7.</title>
        <authorList>
            <person name="Chen W.-M."/>
        </authorList>
    </citation>
    <scope>NUCLEOTIDE SEQUENCE [LARGE SCALE GENOMIC DNA]</scope>
    <source>
        <strain evidence="2 3">TTM-7</strain>
    </source>
</reference>
<keyword evidence="1" id="KW-0472">Membrane</keyword>
<dbReference type="AlphaFoldDB" id="A0A4Q1CEV5"/>
<gene>
    <name evidence="2" type="ORF">ESA94_19035</name>
</gene>
<keyword evidence="3" id="KW-1185">Reference proteome</keyword>
<dbReference type="Proteomes" id="UP000290204">
    <property type="component" value="Unassembled WGS sequence"/>
</dbReference>
<evidence type="ECO:0000256" key="1">
    <source>
        <dbReference type="SAM" id="Phobius"/>
    </source>
</evidence>
<keyword evidence="1" id="KW-1133">Transmembrane helix</keyword>
<keyword evidence="1" id="KW-0812">Transmembrane</keyword>
<protein>
    <submittedName>
        <fullName evidence="2">Uncharacterized protein</fullName>
    </submittedName>
</protein>
<name>A0A4Q1CEV5_9BACT</name>
<comment type="caution">
    <text evidence="2">The sequence shown here is derived from an EMBL/GenBank/DDBJ whole genome shotgun (WGS) entry which is preliminary data.</text>
</comment>
<dbReference type="EMBL" id="SDHW01000007">
    <property type="protein sequence ID" value="RXK58107.1"/>
    <property type="molecule type" value="Genomic_DNA"/>
</dbReference>
<organism evidence="2 3">
    <name type="scientific">Lacibacter luteus</name>
    <dbReference type="NCBI Taxonomy" id="2508719"/>
    <lineage>
        <taxon>Bacteria</taxon>
        <taxon>Pseudomonadati</taxon>
        <taxon>Bacteroidota</taxon>
        <taxon>Chitinophagia</taxon>
        <taxon>Chitinophagales</taxon>
        <taxon>Chitinophagaceae</taxon>
        <taxon>Lacibacter</taxon>
    </lineage>
</organism>
<accession>A0A4Q1CEV5</accession>
<dbReference type="RefSeq" id="WP_129132536.1">
    <property type="nucleotide sequence ID" value="NZ_SDHW01000007.1"/>
</dbReference>
<feature type="transmembrane region" description="Helical" evidence="1">
    <location>
        <begin position="12"/>
        <end position="36"/>
    </location>
</feature>
<feature type="transmembrane region" description="Helical" evidence="1">
    <location>
        <begin position="56"/>
        <end position="75"/>
    </location>
</feature>
<evidence type="ECO:0000313" key="2">
    <source>
        <dbReference type="EMBL" id="RXK58107.1"/>
    </source>
</evidence>
<proteinExistence type="predicted"/>